<sequence>MKSNHLNIGEALFTKTQQKVLGILYGQTEKSFYFNELVNLVDMGKGTVRRELDKLTAAGLLTVRKQGNQMHFQANSDNPIFHELKGIVIKTFGVVGSVESALENILPDVKYAFIYGSVAKGRDHAESDIDLMIVAEDLSYANVMATLSEAEQQLGRTINPTIYTPDEFQTRINENQHFITQVLSHEILWIKGEAQFNQDYAA</sequence>
<dbReference type="Gene3D" id="3.30.460.10">
    <property type="entry name" value="Beta Polymerase, domain 2"/>
    <property type="match status" value="1"/>
</dbReference>
<reference evidence="2" key="1">
    <citation type="journal article" date="2014" name="Int. J. Syst. Evol. Microbiol.">
        <title>Complete genome sequence of Corynebacterium casei LMG S-19264T (=DSM 44701T), isolated from a smear-ripened cheese.</title>
        <authorList>
            <consortium name="US DOE Joint Genome Institute (JGI-PGF)"/>
            <person name="Walter F."/>
            <person name="Albersmeier A."/>
            <person name="Kalinowski J."/>
            <person name="Ruckert C."/>
        </authorList>
    </citation>
    <scope>NUCLEOTIDE SEQUENCE</scope>
    <source>
        <strain evidence="2">CGMCC 1.12181</strain>
    </source>
</reference>
<proteinExistence type="predicted"/>
<dbReference type="InterPro" id="IPR041633">
    <property type="entry name" value="Polbeta"/>
</dbReference>
<name>A0A917CR36_9GAMM</name>
<gene>
    <name evidence="2" type="ORF">GCM10011365_14550</name>
</gene>
<dbReference type="InterPro" id="IPR011991">
    <property type="entry name" value="ArsR-like_HTH"/>
</dbReference>
<dbReference type="RefSeq" id="WP_188365051.1">
    <property type="nucleotide sequence ID" value="NZ_BAABJF010000002.1"/>
</dbReference>
<dbReference type="InterPro" id="IPR036388">
    <property type="entry name" value="WH-like_DNA-bd_sf"/>
</dbReference>
<evidence type="ECO:0000313" key="3">
    <source>
        <dbReference type="Proteomes" id="UP000605253"/>
    </source>
</evidence>
<reference evidence="2" key="2">
    <citation type="submission" date="2020-09" db="EMBL/GenBank/DDBJ databases">
        <authorList>
            <person name="Sun Q."/>
            <person name="Zhou Y."/>
        </authorList>
    </citation>
    <scope>NUCLEOTIDE SEQUENCE</scope>
    <source>
        <strain evidence="2">CGMCC 1.12181</strain>
    </source>
</reference>
<dbReference type="InterPro" id="IPR043519">
    <property type="entry name" value="NT_sf"/>
</dbReference>
<dbReference type="InterPro" id="IPR036390">
    <property type="entry name" value="WH_DNA-bd_sf"/>
</dbReference>
<dbReference type="Pfam" id="PF18765">
    <property type="entry name" value="Polbeta"/>
    <property type="match status" value="1"/>
</dbReference>
<accession>A0A917CR36</accession>
<dbReference type="InterPro" id="IPR001845">
    <property type="entry name" value="HTH_ArsR_DNA-bd_dom"/>
</dbReference>
<keyword evidence="3" id="KW-1185">Reference proteome</keyword>
<evidence type="ECO:0000313" key="2">
    <source>
        <dbReference type="EMBL" id="GGF94346.1"/>
    </source>
</evidence>
<feature type="domain" description="HTH arsR-type" evidence="1">
    <location>
        <begin position="7"/>
        <end position="93"/>
    </location>
</feature>
<organism evidence="2 3">
    <name type="scientific">Marinicella pacifica</name>
    <dbReference type="NCBI Taxonomy" id="1171543"/>
    <lineage>
        <taxon>Bacteria</taxon>
        <taxon>Pseudomonadati</taxon>
        <taxon>Pseudomonadota</taxon>
        <taxon>Gammaproteobacteria</taxon>
        <taxon>Lysobacterales</taxon>
        <taxon>Marinicellaceae</taxon>
        <taxon>Marinicella</taxon>
    </lineage>
</organism>
<dbReference type="CDD" id="cd00090">
    <property type="entry name" value="HTH_ARSR"/>
    <property type="match status" value="1"/>
</dbReference>
<dbReference type="AlphaFoldDB" id="A0A917CR36"/>
<dbReference type="EMBL" id="BMEO01000005">
    <property type="protein sequence ID" value="GGF94346.1"/>
    <property type="molecule type" value="Genomic_DNA"/>
</dbReference>
<protein>
    <recommendedName>
        <fullName evidence="1">HTH arsR-type domain-containing protein</fullName>
    </recommendedName>
</protein>
<dbReference type="GO" id="GO:0003700">
    <property type="term" value="F:DNA-binding transcription factor activity"/>
    <property type="evidence" value="ECO:0007669"/>
    <property type="project" value="InterPro"/>
</dbReference>
<dbReference type="SMART" id="SM00418">
    <property type="entry name" value="HTH_ARSR"/>
    <property type="match status" value="1"/>
</dbReference>
<dbReference type="Gene3D" id="1.10.10.10">
    <property type="entry name" value="Winged helix-like DNA-binding domain superfamily/Winged helix DNA-binding domain"/>
    <property type="match status" value="1"/>
</dbReference>
<evidence type="ECO:0000259" key="1">
    <source>
        <dbReference type="SMART" id="SM00418"/>
    </source>
</evidence>
<dbReference type="CDD" id="cd05403">
    <property type="entry name" value="NT_KNTase_like"/>
    <property type="match status" value="1"/>
</dbReference>
<dbReference type="SUPFAM" id="SSF81301">
    <property type="entry name" value="Nucleotidyltransferase"/>
    <property type="match status" value="1"/>
</dbReference>
<dbReference type="SUPFAM" id="SSF46785">
    <property type="entry name" value="Winged helix' DNA-binding domain"/>
    <property type="match status" value="1"/>
</dbReference>
<comment type="caution">
    <text evidence="2">The sequence shown here is derived from an EMBL/GenBank/DDBJ whole genome shotgun (WGS) entry which is preliminary data.</text>
</comment>
<dbReference type="Proteomes" id="UP000605253">
    <property type="component" value="Unassembled WGS sequence"/>
</dbReference>